<proteinExistence type="predicted"/>
<reference evidence="2 3" key="1">
    <citation type="journal article" date="2021" name="Nat. Plants">
        <title>The Taxus genome provides insights into paclitaxel biosynthesis.</title>
        <authorList>
            <person name="Xiong X."/>
            <person name="Gou J."/>
            <person name="Liao Q."/>
            <person name="Li Y."/>
            <person name="Zhou Q."/>
            <person name="Bi G."/>
            <person name="Li C."/>
            <person name="Du R."/>
            <person name="Wang X."/>
            <person name="Sun T."/>
            <person name="Guo L."/>
            <person name="Liang H."/>
            <person name="Lu P."/>
            <person name="Wu Y."/>
            <person name="Zhang Z."/>
            <person name="Ro D.K."/>
            <person name="Shang Y."/>
            <person name="Huang S."/>
            <person name="Yan J."/>
        </authorList>
    </citation>
    <scope>NUCLEOTIDE SEQUENCE [LARGE SCALE GENOMIC DNA]</scope>
    <source>
        <strain evidence="2">Ta-2019</strain>
    </source>
</reference>
<dbReference type="AlphaFoldDB" id="A0AA38FHS3"/>
<dbReference type="EMBL" id="JAHRHJ020000009">
    <property type="protein sequence ID" value="KAH9302336.1"/>
    <property type="molecule type" value="Genomic_DNA"/>
</dbReference>
<feature type="compositionally biased region" description="Polar residues" evidence="1">
    <location>
        <begin position="222"/>
        <end position="239"/>
    </location>
</feature>
<evidence type="ECO:0000256" key="1">
    <source>
        <dbReference type="SAM" id="MobiDB-lite"/>
    </source>
</evidence>
<evidence type="ECO:0000313" key="2">
    <source>
        <dbReference type="EMBL" id="KAH9302336.1"/>
    </source>
</evidence>
<dbReference type="PANTHER" id="PTHR31286">
    <property type="entry name" value="GLYCINE-RICH CELL WALL STRUCTURAL PROTEIN 1.8-LIKE"/>
    <property type="match status" value="1"/>
</dbReference>
<keyword evidence="3" id="KW-1185">Reference proteome</keyword>
<organism evidence="2 3">
    <name type="scientific">Taxus chinensis</name>
    <name type="common">Chinese yew</name>
    <name type="synonym">Taxus wallichiana var. chinensis</name>
    <dbReference type="NCBI Taxonomy" id="29808"/>
    <lineage>
        <taxon>Eukaryota</taxon>
        <taxon>Viridiplantae</taxon>
        <taxon>Streptophyta</taxon>
        <taxon>Embryophyta</taxon>
        <taxon>Tracheophyta</taxon>
        <taxon>Spermatophyta</taxon>
        <taxon>Pinopsida</taxon>
        <taxon>Pinidae</taxon>
        <taxon>Conifers II</taxon>
        <taxon>Cupressales</taxon>
        <taxon>Taxaceae</taxon>
        <taxon>Taxus</taxon>
    </lineage>
</organism>
<accession>A0AA38FHS3</accession>
<evidence type="ECO:0000313" key="3">
    <source>
        <dbReference type="Proteomes" id="UP000824469"/>
    </source>
</evidence>
<feature type="region of interest" description="Disordered" evidence="1">
    <location>
        <begin position="59"/>
        <end position="88"/>
    </location>
</feature>
<protein>
    <recommendedName>
        <fullName evidence="4">DUF4283 domain-containing protein</fullName>
    </recommendedName>
</protein>
<sequence length="249" mass="29097">MIYARICVLMDLNNPLLAKISLKIETDKWEQMVDYENIPFCCRIYHEYGHLVKDCTAKMPKSKEGKKNKDKFVTPKKKQVTKQSRKEHAGINTSNKYTCLQVDNEEEKVEDLMESQIPETQLDKPTTVVTSQPMDIQHQLVIFQANPNNANAQRELKNYQRKTKFNDKFQEQNQDPKEMENLGKALIIRKNNKSYQEEQSLGVEQEQHKKFKVDANIKMGRKSNQLKIQQEGQKLSDSGTIRDLSQYLQ</sequence>
<dbReference type="InterPro" id="IPR040256">
    <property type="entry name" value="At4g02000-like"/>
</dbReference>
<name>A0AA38FHS3_TAXCH</name>
<feature type="compositionally biased region" description="Basic and acidic residues" evidence="1">
    <location>
        <begin position="59"/>
        <end position="73"/>
    </location>
</feature>
<feature type="region of interest" description="Disordered" evidence="1">
    <location>
        <begin position="220"/>
        <end position="249"/>
    </location>
</feature>
<comment type="caution">
    <text evidence="2">The sequence shown here is derived from an EMBL/GenBank/DDBJ whole genome shotgun (WGS) entry which is preliminary data.</text>
</comment>
<evidence type="ECO:0008006" key="4">
    <source>
        <dbReference type="Google" id="ProtNLM"/>
    </source>
</evidence>
<dbReference type="PANTHER" id="PTHR31286:SF99">
    <property type="entry name" value="DUF4283 DOMAIN-CONTAINING PROTEIN"/>
    <property type="match status" value="1"/>
</dbReference>
<dbReference type="Proteomes" id="UP000824469">
    <property type="component" value="Unassembled WGS sequence"/>
</dbReference>
<feature type="non-terminal residue" evidence="2">
    <location>
        <position position="249"/>
    </location>
</feature>
<gene>
    <name evidence="2" type="ORF">KI387_013919</name>
</gene>
<feature type="compositionally biased region" description="Basic residues" evidence="1">
    <location>
        <begin position="74"/>
        <end position="83"/>
    </location>
</feature>